<keyword evidence="3" id="KW-0698">rRNA processing</keyword>
<dbReference type="SUPFAM" id="SSF55666">
    <property type="entry name" value="Ribonuclease PH domain 2-like"/>
    <property type="match status" value="1"/>
</dbReference>
<dbReference type="Proteomes" id="UP001489004">
    <property type="component" value="Unassembled WGS sequence"/>
</dbReference>
<evidence type="ECO:0000256" key="5">
    <source>
        <dbReference type="ARBA" id="ARBA00023242"/>
    </source>
</evidence>
<evidence type="ECO:0000313" key="7">
    <source>
        <dbReference type="EMBL" id="KAK9824457.1"/>
    </source>
</evidence>
<dbReference type="PANTHER" id="PTHR11953:SF1">
    <property type="entry name" value="EXOSOME COMPLEX COMPONENT RRP46"/>
    <property type="match status" value="1"/>
</dbReference>
<dbReference type="Pfam" id="PF01138">
    <property type="entry name" value="RNase_PH"/>
    <property type="match status" value="1"/>
</dbReference>
<comment type="similarity">
    <text evidence="2">Belongs to the RNase PH family.</text>
</comment>
<keyword evidence="8" id="KW-1185">Reference proteome</keyword>
<dbReference type="InterPro" id="IPR036345">
    <property type="entry name" value="ExoRNase_PH_dom2_sf"/>
</dbReference>
<organism evidence="7 8">
    <name type="scientific">[Myrmecia] bisecta</name>
    <dbReference type="NCBI Taxonomy" id="41462"/>
    <lineage>
        <taxon>Eukaryota</taxon>
        <taxon>Viridiplantae</taxon>
        <taxon>Chlorophyta</taxon>
        <taxon>core chlorophytes</taxon>
        <taxon>Trebouxiophyceae</taxon>
        <taxon>Trebouxiales</taxon>
        <taxon>Trebouxiaceae</taxon>
        <taxon>Myrmecia</taxon>
    </lineage>
</organism>
<dbReference type="PANTHER" id="PTHR11953">
    <property type="entry name" value="EXOSOME COMPLEX COMPONENT"/>
    <property type="match status" value="1"/>
</dbReference>
<proteinExistence type="inferred from homology"/>
<dbReference type="AlphaFoldDB" id="A0AAW1QSL2"/>
<comment type="subcellular location">
    <subcellularLocation>
        <location evidence="1">Nucleus</location>
    </subcellularLocation>
</comment>
<evidence type="ECO:0000259" key="6">
    <source>
        <dbReference type="Pfam" id="PF01138"/>
    </source>
</evidence>
<dbReference type="GO" id="GO:0071051">
    <property type="term" value="P:poly(A)-dependent snoRNA 3'-end processing"/>
    <property type="evidence" value="ECO:0007669"/>
    <property type="project" value="TreeGrafter"/>
</dbReference>
<evidence type="ECO:0000256" key="2">
    <source>
        <dbReference type="ARBA" id="ARBA00006678"/>
    </source>
</evidence>
<evidence type="ECO:0000256" key="1">
    <source>
        <dbReference type="ARBA" id="ARBA00004123"/>
    </source>
</evidence>
<keyword evidence="4" id="KW-0271">Exosome</keyword>
<accession>A0AAW1QSL2</accession>
<dbReference type="GO" id="GO:0005730">
    <property type="term" value="C:nucleolus"/>
    <property type="evidence" value="ECO:0007669"/>
    <property type="project" value="TreeGrafter"/>
</dbReference>
<dbReference type="InterPro" id="IPR020568">
    <property type="entry name" value="Ribosomal_Su5_D2-typ_SF"/>
</dbReference>
<evidence type="ECO:0000313" key="8">
    <source>
        <dbReference type="Proteomes" id="UP001489004"/>
    </source>
</evidence>
<dbReference type="CDD" id="cd11372">
    <property type="entry name" value="RNase_PH_RRP46"/>
    <property type="match status" value="1"/>
</dbReference>
<comment type="caution">
    <text evidence="7">The sequence shown here is derived from an EMBL/GenBank/DDBJ whole genome shotgun (WGS) entry which is preliminary data.</text>
</comment>
<dbReference type="Gene3D" id="3.30.230.70">
    <property type="entry name" value="GHMP Kinase, N-terminal domain"/>
    <property type="match status" value="1"/>
</dbReference>
<evidence type="ECO:0000256" key="3">
    <source>
        <dbReference type="ARBA" id="ARBA00022552"/>
    </source>
</evidence>
<protein>
    <recommendedName>
        <fullName evidence="6">Exoribonuclease phosphorolytic domain-containing protein</fullName>
    </recommendedName>
</protein>
<feature type="domain" description="Exoribonuclease phosphorolytic" evidence="6">
    <location>
        <begin position="24"/>
        <end position="144"/>
    </location>
</feature>
<reference evidence="7 8" key="1">
    <citation type="journal article" date="2024" name="Nat. Commun.">
        <title>Phylogenomics reveals the evolutionary origins of lichenization in chlorophyte algae.</title>
        <authorList>
            <person name="Puginier C."/>
            <person name="Libourel C."/>
            <person name="Otte J."/>
            <person name="Skaloud P."/>
            <person name="Haon M."/>
            <person name="Grisel S."/>
            <person name="Petersen M."/>
            <person name="Berrin J.G."/>
            <person name="Delaux P.M."/>
            <person name="Dal Grande F."/>
            <person name="Keller J."/>
        </authorList>
    </citation>
    <scope>NUCLEOTIDE SEQUENCE [LARGE SCALE GENOMIC DNA]</scope>
    <source>
        <strain evidence="7 8">SAG 2043</strain>
    </source>
</reference>
<keyword evidence="5" id="KW-0539">Nucleus</keyword>
<dbReference type="GO" id="GO:0000177">
    <property type="term" value="C:cytoplasmic exosome (RNase complex)"/>
    <property type="evidence" value="ECO:0007669"/>
    <property type="project" value="TreeGrafter"/>
</dbReference>
<dbReference type="GO" id="GO:0000176">
    <property type="term" value="C:nuclear exosome (RNase complex)"/>
    <property type="evidence" value="ECO:0007669"/>
    <property type="project" value="TreeGrafter"/>
</dbReference>
<gene>
    <name evidence="7" type="ORF">WJX72_010412</name>
</gene>
<dbReference type="GO" id="GO:0071028">
    <property type="term" value="P:nuclear mRNA surveillance"/>
    <property type="evidence" value="ECO:0007669"/>
    <property type="project" value="TreeGrafter"/>
</dbReference>
<dbReference type="SUPFAM" id="SSF54211">
    <property type="entry name" value="Ribosomal protein S5 domain 2-like"/>
    <property type="match status" value="1"/>
</dbReference>
<sequence length="245" mass="26120">MQPTAGPGPSSEALAKRSDRTELQLRVLTCERSLLHRADGSAKWSQGQTSVLAAIYGPRLTFAKKEHPETCVVEVLVRPKTRLPGPTERQTESLIRQCVEGVVLTAMHPRTAILVVIQVVQNDGCVMACALNAVAAALVDAGIPMHQNFVSVTSALMPGASVVIDPDLAEEQAAEALVCSACTTCRSWPEASAAQKGPAVLAVYTRGAMPVEDYLTLVELNRQGCERVAQFSVMAAEKSLVGKSR</sequence>
<name>A0AAW1QSL2_9CHLO</name>
<dbReference type="InterPro" id="IPR001247">
    <property type="entry name" value="ExoRNase_PH_dom1"/>
</dbReference>
<evidence type="ECO:0000256" key="4">
    <source>
        <dbReference type="ARBA" id="ARBA00022835"/>
    </source>
</evidence>
<dbReference type="EMBL" id="JALJOR010000002">
    <property type="protein sequence ID" value="KAK9824457.1"/>
    <property type="molecule type" value="Genomic_DNA"/>
</dbReference>
<dbReference type="GO" id="GO:0006364">
    <property type="term" value="P:rRNA processing"/>
    <property type="evidence" value="ECO:0007669"/>
    <property type="project" value="UniProtKB-KW"/>
</dbReference>
<dbReference type="GO" id="GO:0034475">
    <property type="term" value="P:U4 snRNA 3'-end processing"/>
    <property type="evidence" value="ECO:0007669"/>
    <property type="project" value="TreeGrafter"/>
</dbReference>
<dbReference type="InterPro" id="IPR050080">
    <property type="entry name" value="RNase_PH"/>
</dbReference>
<dbReference type="InterPro" id="IPR027408">
    <property type="entry name" value="PNPase/RNase_PH_dom_sf"/>
</dbReference>
<dbReference type="GO" id="GO:0003723">
    <property type="term" value="F:RNA binding"/>
    <property type="evidence" value="ECO:0007669"/>
    <property type="project" value="TreeGrafter"/>
</dbReference>
<dbReference type="GO" id="GO:0016075">
    <property type="term" value="P:rRNA catabolic process"/>
    <property type="evidence" value="ECO:0007669"/>
    <property type="project" value="TreeGrafter"/>
</dbReference>